<sequence length="541" mass="61298">IMAMNPITEDAIGKVISRYAPVSLGADLTSFTENEKIAISKLVAAGKLIDRIYLRQKWKGNEALLEQLQNVKSQDKRVLLVFDLLKGPWDRVEGLVISDPPNLPVHKPEGGNFYPENMTKEEFESWVRTLEPEQQAKAKGFYHVVKRKELQGELYLNPYSDEYKDLLSEVAGLLKESSKLVENESLRKFLRTRAEAFLNNEYLESEVDWLNINKESRLEVTVGPYEVYTDELFSAKSAFEFYIHARDFEFSKVLEKFSNSLQEVENNLPVPPKYKNSDLKTTPIVVVNQLYAAGDVAVPMTAAYNLPNDEEAIKRGGSKLVIIKNVQEGKYHNILEPISRLTVAENQLQYLSFDAFFTHILLHEVAHSNGPHYTVGPNPVTVRSRLQEYHSAIEEAKADITGLFAAAHLLKIGLLTAPSIQQFYVTYLASAFRSVRFGIKEAHGLGQCIQLNYILSQGGFIYDPMTTRFSVNFDTVTSAVSNLTRDILILQGDGDKKRVKEFVDTYGEVRKEVKEALNKLELEGIPIDIRPSYEIVKDSYL</sequence>
<accession>A0ACA9LSC3</accession>
<protein>
    <submittedName>
        <fullName evidence="1">10127_t:CDS:1</fullName>
    </submittedName>
</protein>
<reference evidence="1" key="1">
    <citation type="submission" date="2021-06" db="EMBL/GenBank/DDBJ databases">
        <authorList>
            <person name="Kallberg Y."/>
            <person name="Tangrot J."/>
            <person name="Rosling A."/>
        </authorList>
    </citation>
    <scope>NUCLEOTIDE SEQUENCE</scope>
    <source>
        <strain evidence="1">28 12/20/2015</strain>
    </source>
</reference>
<comment type="caution">
    <text evidence="1">The sequence shown here is derived from an EMBL/GenBank/DDBJ whole genome shotgun (WGS) entry which is preliminary data.</text>
</comment>
<feature type="non-terminal residue" evidence="1">
    <location>
        <position position="1"/>
    </location>
</feature>
<evidence type="ECO:0000313" key="2">
    <source>
        <dbReference type="Proteomes" id="UP000789366"/>
    </source>
</evidence>
<dbReference type="Proteomes" id="UP000789366">
    <property type="component" value="Unassembled WGS sequence"/>
</dbReference>
<dbReference type="EMBL" id="CAJVPW010004952">
    <property type="protein sequence ID" value="CAG8548011.1"/>
    <property type="molecule type" value="Genomic_DNA"/>
</dbReference>
<evidence type="ECO:0000313" key="1">
    <source>
        <dbReference type="EMBL" id="CAG8548011.1"/>
    </source>
</evidence>
<organism evidence="1 2">
    <name type="scientific">Cetraspora pellucida</name>
    <dbReference type="NCBI Taxonomy" id="1433469"/>
    <lineage>
        <taxon>Eukaryota</taxon>
        <taxon>Fungi</taxon>
        <taxon>Fungi incertae sedis</taxon>
        <taxon>Mucoromycota</taxon>
        <taxon>Glomeromycotina</taxon>
        <taxon>Glomeromycetes</taxon>
        <taxon>Diversisporales</taxon>
        <taxon>Gigasporaceae</taxon>
        <taxon>Cetraspora</taxon>
    </lineage>
</organism>
<keyword evidence="2" id="KW-1185">Reference proteome</keyword>
<proteinExistence type="predicted"/>
<gene>
    <name evidence="1" type="ORF">SPELUC_LOCUS5089</name>
</gene>
<name>A0ACA9LSC3_9GLOM</name>